<evidence type="ECO:0000313" key="2">
    <source>
        <dbReference type="EMBL" id="AFZ16122.1"/>
    </source>
</evidence>
<dbReference type="EMBL" id="CP003630">
    <property type="protein sequence ID" value="AFZ16122.1"/>
    <property type="molecule type" value="Genomic_DNA"/>
</dbReference>
<accession>K9W9G9</accession>
<organism evidence="2 3">
    <name type="scientific">Allocoleopsis franciscana PCC 7113</name>
    <dbReference type="NCBI Taxonomy" id="1173027"/>
    <lineage>
        <taxon>Bacteria</taxon>
        <taxon>Bacillati</taxon>
        <taxon>Cyanobacteriota</taxon>
        <taxon>Cyanophyceae</taxon>
        <taxon>Coleofasciculales</taxon>
        <taxon>Coleofasciculaceae</taxon>
        <taxon>Allocoleopsis</taxon>
        <taxon>Allocoleopsis franciscana</taxon>
    </lineage>
</organism>
<dbReference type="eggNOG" id="ENOG5032ZTX">
    <property type="taxonomic scope" value="Bacteria"/>
</dbReference>
<dbReference type="RefSeq" id="WP_015180286.1">
    <property type="nucleotide sequence ID" value="NC_019738.1"/>
</dbReference>
<feature type="signal peptide" evidence="1">
    <location>
        <begin position="1"/>
        <end position="25"/>
    </location>
</feature>
<protein>
    <submittedName>
        <fullName evidence="2">Uncharacterized protein</fullName>
    </submittedName>
</protein>
<dbReference type="STRING" id="1173027.Mic7113_0186"/>
<proteinExistence type="predicted"/>
<dbReference type="Proteomes" id="UP000010471">
    <property type="component" value="Chromosome"/>
</dbReference>
<keyword evidence="3" id="KW-1185">Reference proteome</keyword>
<dbReference type="KEGG" id="mic:Mic7113_0186"/>
<keyword evidence="1" id="KW-0732">Signal</keyword>
<dbReference type="AlphaFoldDB" id="K9W9G9"/>
<name>K9W9G9_9CYAN</name>
<sequence length="166" mass="18462">MRLTQLLSSLVLTAASSGLFSAANAQTTVPNPAVEYTGPRTLELDASFSTPPRRLETIPEAFNRAFFRESGDFYRNRKIDRQINYIIGAGVPWGAGFPDLELERDAERVFKLYQELLELQASTGPVIRTPDLANPFDTSVRLLSGPPRFGNRLEGGEFIFDTVPPR</sequence>
<dbReference type="HOGENOM" id="CLU_130937_0_0_3"/>
<feature type="chain" id="PRO_5003937413" evidence="1">
    <location>
        <begin position="26"/>
        <end position="166"/>
    </location>
</feature>
<evidence type="ECO:0000256" key="1">
    <source>
        <dbReference type="SAM" id="SignalP"/>
    </source>
</evidence>
<gene>
    <name evidence="2" type="ORF">Mic7113_0186</name>
</gene>
<reference evidence="2 3" key="1">
    <citation type="submission" date="2012-06" db="EMBL/GenBank/DDBJ databases">
        <title>Finished chromosome of genome of Microcoleus sp. PCC 7113.</title>
        <authorList>
            <consortium name="US DOE Joint Genome Institute"/>
            <person name="Gugger M."/>
            <person name="Coursin T."/>
            <person name="Rippka R."/>
            <person name="Tandeau De Marsac N."/>
            <person name="Huntemann M."/>
            <person name="Wei C.-L."/>
            <person name="Han J."/>
            <person name="Detter J.C."/>
            <person name="Han C."/>
            <person name="Tapia R."/>
            <person name="Chen A."/>
            <person name="Kyrpides N."/>
            <person name="Mavromatis K."/>
            <person name="Markowitz V."/>
            <person name="Szeto E."/>
            <person name="Ivanova N."/>
            <person name="Pagani I."/>
            <person name="Pati A."/>
            <person name="Goodwin L."/>
            <person name="Nordberg H.P."/>
            <person name="Cantor M.N."/>
            <person name="Hua S.X."/>
            <person name="Woyke T."/>
            <person name="Kerfeld C.A."/>
        </authorList>
    </citation>
    <scope>NUCLEOTIDE SEQUENCE [LARGE SCALE GENOMIC DNA]</scope>
    <source>
        <strain evidence="2 3">PCC 7113</strain>
    </source>
</reference>
<evidence type="ECO:0000313" key="3">
    <source>
        <dbReference type="Proteomes" id="UP000010471"/>
    </source>
</evidence>